<reference evidence="2" key="1">
    <citation type="submission" date="2018-04" db="EMBL/GenBank/DDBJ databases">
        <title>Comparative Analysis of Homologous Sequences of Saccharum officinarum and Saccharum spontaneum Reveals Independent Polyploidization Events.</title>
        <authorList>
            <person name="Sharma A."/>
            <person name="Song J."/>
            <person name="Lin Q."/>
            <person name="Singh R."/>
            <person name="Ramos N."/>
            <person name="Wang K."/>
            <person name="Zhang J."/>
            <person name="Ming R."/>
            <person name="Yu Q."/>
        </authorList>
    </citation>
    <scope>NUCLEOTIDE SEQUENCE</scope>
</reference>
<dbReference type="PANTHER" id="PTHR34207">
    <property type="entry name" value="PROTEIN BIC1"/>
    <property type="match status" value="1"/>
</dbReference>
<dbReference type="EMBL" id="MH182562">
    <property type="protein sequence ID" value="AWA44637.1"/>
    <property type="molecule type" value="Genomic_DNA"/>
</dbReference>
<evidence type="ECO:0000256" key="1">
    <source>
        <dbReference type="SAM" id="MobiDB-lite"/>
    </source>
</evidence>
<protein>
    <submittedName>
        <fullName evidence="2">Uncharacterized protein</fullName>
    </submittedName>
</protein>
<feature type="compositionally biased region" description="Basic and acidic residues" evidence="1">
    <location>
        <begin position="82"/>
        <end position="98"/>
    </location>
</feature>
<organism evidence="2">
    <name type="scientific">Saccharum officinarum</name>
    <name type="common">Sugarcane</name>
    <dbReference type="NCBI Taxonomy" id="4547"/>
    <lineage>
        <taxon>Eukaryota</taxon>
        <taxon>Viridiplantae</taxon>
        <taxon>Streptophyta</taxon>
        <taxon>Embryophyta</taxon>
        <taxon>Tracheophyta</taxon>
        <taxon>Spermatophyta</taxon>
        <taxon>Magnoliopsida</taxon>
        <taxon>Liliopsida</taxon>
        <taxon>Poales</taxon>
        <taxon>Poaceae</taxon>
        <taxon>PACMAD clade</taxon>
        <taxon>Panicoideae</taxon>
        <taxon>Andropogonodae</taxon>
        <taxon>Andropogoneae</taxon>
        <taxon>Saccharinae</taxon>
        <taxon>Saccharum</taxon>
        <taxon>Saccharum officinarum species complex</taxon>
    </lineage>
</organism>
<accession>A0A678T502</accession>
<name>A0A678T502_SACOF</name>
<dbReference type="PANTHER" id="PTHR34207:SF2">
    <property type="entry name" value="PROTEIN BIC1"/>
    <property type="match status" value="1"/>
</dbReference>
<feature type="region of interest" description="Disordered" evidence="1">
    <location>
        <begin position="174"/>
        <end position="202"/>
    </location>
</feature>
<proteinExistence type="predicted"/>
<evidence type="ECO:0000313" key="2">
    <source>
        <dbReference type="EMBL" id="AWA44637.1"/>
    </source>
</evidence>
<dbReference type="AlphaFoldDB" id="A0A678T502"/>
<dbReference type="CDD" id="cd22645">
    <property type="entry name" value="BIC1_CID"/>
    <property type="match status" value="1"/>
</dbReference>
<gene>
    <name evidence="2" type="ORF">SO141L21_000004</name>
</gene>
<feature type="compositionally biased region" description="Low complexity" evidence="1">
    <location>
        <begin position="181"/>
        <end position="194"/>
    </location>
</feature>
<feature type="compositionally biased region" description="Polar residues" evidence="1">
    <location>
        <begin position="41"/>
        <end position="50"/>
    </location>
</feature>
<dbReference type="GO" id="GO:0009785">
    <property type="term" value="P:blue light signaling pathway"/>
    <property type="evidence" value="ECO:0007669"/>
    <property type="project" value="InterPro"/>
</dbReference>
<feature type="compositionally biased region" description="Low complexity" evidence="1">
    <location>
        <begin position="69"/>
        <end position="78"/>
    </location>
</feature>
<dbReference type="InterPro" id="IPR040374">
    <property type="entry name" value="BIC"/>
</dbReference>
<feature type="region of interest" description="Disordered" evidence="1">
    <location>
        <begin position="40"/>
        <end position="121"/>
    </location>
</feature>
<sequence>MESSCMASFSNVEALPETEEVVDQQAKACDAEGALAAATVTEGNEGTLQEQHGGKAAPVPDHQQEVSAPEHAAAEAPAAPAPEEHGDEKKDHQAVAKEEVEETAAASAAADQEESTRERLKRHRREMAGRVWVPELWGQEKLLKDWVDCAVFDRPMVPTGLLTARRALIAECCTTRRPDRTSSPSSSTTSSSPPLRVRNGCS</sequence>